<keyword evidence="2" id="KW-1133">Transmembrane helix</keyword>
<feature type="region of interest" description="Disordered" evidence="1">
    <location>
        <begin position="1"/>
        <end position="41"/>
    </location>
</feature>
<organism evidence="3 4">
    <name type="scientific">Venustampulla echinocandica</name>
    <dbReference type="NCBI Taxonomy" id="2656787"/>
    <lineage>
        <taxon>Eukaryota</taxon>
        <taxon>Fungi</taxon>
        <taxon>Dikarya</taxon>
        <taxon>Ascomycota</taxon>
        <taxon>Pezizomycotina</taxon>
        <taxon>Leotiomycetes</taxon>
        <taxon>Helotiales</taxon>
        <taxon>Pleuroascaceae</taxon>
        <taxon>Venustampulla</taxon>
    </lineage>
</organism>
<dbReference type="GeneID" id="43603064"/>
<protein>
    <submittedName>
        <fullName evidence="3">Uncharacterized protein</fullName>
    </submittedName>
</protein>
<comment type="caution">
    <text evidence="3">The sequence shown here is derived from an EMBL/GenBank/DDBJ whole genome shotgun (WGS) entry which is preliminary data.</text>
</comment>
<dbReference type="SUPFAM" id="SSF48452">
    <property type="entry name" value="TPR-like"/>
    <property type="match status" value="1"/>
</dbReference>
<dbReference type="EMBL" id="NPIC01000015">
    <property type="protein sequence ID" value="RDL30337.1"/>
    <property type="molecule type" value="Genomic_DNA"/>
</dbReference>
<dbReference type="STRING" id="2656787.A0A370T9J6"/>
<feature type="transmembrane region" description="Helical" evidence="2">
    <location>
        <begin position="326"/>
        <end position="348"/>
    </location>
</feature>
<name>A0A370T9J6_9HELO</name>
<accession>A0A370T9J6</accession>
<evidence type="ECO:0000313" key="3">
    <source>
        <dbReference type="EMBL" id="RDL30337.1"/>
    </source>
</evidence>
<feature type="transmembrane region" description="Helical" evidence="2">
    <location>
        <begin position="455"/>
        <end position="479"/>
    </location>
</feature>
<dbReference type="InterPro" id="IPR011990">
    <property type="entry name" value="TPR-like_helical_dom_sf"/>
</dbReference>
<sequence length="481" mass="54825">MARQHLSRPIPKPTQNAVQGVSKSPVSKGDQSDVTPRPETSPTLQQLVEELHTIRIGLGIVRWIGNAAVNKLATLAKPDAQSTLSNKQWQKLIALHGTLIHNHISYFLEHLRIYFPVRLDDHYSMMALVCENIPAFENIWIECLEDLGGGDGFRWYHFARRWTRDASPWYSNASDKARTTGRLYHIVAILVKSNPLQQLSYYPKSLSAIDVSVSRFGHYARAVRRRLERLVAKLLRRKDQALSAAIAIMIGNLRVANAFPLNTMPLNATPSEKNISGFINYWKCLWDQFRDQYSGPLVMNTIWAAFLTSLYFLITFCDNRTWKETGLLSIAMWCISGPSFFLGMGDWLSGWQLALLWFFNAKLNFDLLEQKLSEFPRTRDRTSFCIITIGFLSAGTLSQYMVLPEGRYTNHWILTVMLAPFMTLVFTHTWSVFLGNTGIAQDLESGTYDGPTARIWQHIILVSQRVLLAIVALVLLRLIML</sequence>
<keyword evidence="4" id="KW-1185">Reference proteome</keyword>
<feature type="compositionally biased region" description="Polar residues" evidence="1">
    <location>
        <begin position="13"/>
        <end position="25"/>
    </location>
</feature>
<feature type="transmembrane region" description="Helical" evidence="2">
    <location>
        <begin position="381"/>
        <end position="400"/>
    </location>
</feature>
<evidence type="ECO:0000313" key="4">
    <source>
        <dbReference type="Proteomes" id="UP000254866"/>
    </source>
</evidence>
<dbReference type="RefSeq" id="XP_031864862.1">
    <property type="nucleotide sequence ID" value="XM_032018838.1"/>
</dbReference>
<feature type="transmembrane region" description="Helical" evidence="2">
    <location>
        <begin position="297"/>
        <end position="314"/>
    </location>
</feature>
<keyword evidence="2" id="KW-0812">Transmembrane</keyword>
<feature type="transmembrane region" description="Helical" evidence="2">
    <location>
        <begin position="412"/>
        <end position="435"/>
    </location>
</feature>
<gene>
    <name evidence="3" type="ORF">BP5553_10215</name>
</gene>
<dbReference type="AlphaFoldDB" id="A0A370T9J6"/>
<keyword evidence="2" id="KW-0472">Membrane</keyword>
<feature type="compositionally biased region" description="Polar residues" evidence="1">
    <location>
        <begin position="32"/>
        <end position="41"/>
    </location>
</feature>
<proteinExistence type="predicted"/>
<dbReference type="OrthoDB" id="3554925at2759"/>
<evidence type="ECO:0000256" key="1">
    <source>
        <dbReference type="SAM" id="MobiDB-lite"/>
    </source>
</evidence>
<reference evidence="3 4" key="1">
    <citation type="journal article" date="2018" name="IMA Fungus">
        <title>IMA Genome-F 9: Draft genome sequence of Annulohypoxylon stygium, Aspergillus mulundensis, Berkeleyomyces basicola (syn. Thielaviopsis basicola), Ceratocystis smalleyi, two Cercospora beticola strains, Coleophoma cylindrospora, Fusarium fracticaudum, Phialophora cf. hyalina, and Morchella septimelata.</title>
        <authorList>
            <person name="Wingfield B.D."/>
            <person name="Bills G.F."/>
            <person name="Dong Y."/>
            <person name="Huang W."/>
            <person name="Nel W.J."/>
            <person name="Swalarsk-Parry B.S."/>
            <person name="Vaghefi N."/>
            <person name="Wilken P.M."/>
            <person name="An Z."/>
            <person name="de Beer Z.W."/>
            <person name="De Vos L."/>
            <person name="Chen L."/>
            <person name="Duong T.A."/>
            <person name="Gao Y."/>
            <person name="Hammerbacher A."/>
            <person name="Kikkert J.R."/>
            <person name="Li Y."/>
            <person name="Li H."/>
            <person name="Li K."/>
            <person name="Li Q."/>
            <person name="Liu X."/>
            <person name="Ma X."/>
            <person name="Naidoo K."/>
            <person name="Pethybridge S.J."/>
            <person name="Sun J."/>
            <person name="Steenkamp E.T."/>
            <person name="van der Nest M.A."/>
            <person name="van Wyk S."/>
            <person name="Wingfield M.J."/>
            <person name="Xiong C."/>
            <person name="Yue Q."/>
            <person name="Zhang X."/>
        </authorList>
    </citation>
    <scope>NUCLEOTIDE SEQUENCE [LARGE SCALE GENOMIC DNA]</scope>
    <source>
        <strain evidence="3 4">BP 5553</strain>
    </source>
</reference>
<dbReference type="Proteomes" id="UP000254866">
    <property type="component" value="Unassembled WGS sequence"/>
</dbReference>
<evidence type="ECO:0000256" key="2">
    <source>
        <dbReference type="SAM" id="Phobius"/>
    </source>
</evidence>